<evidence type="ECO:0000256" key="8">
    <source>
        <dbReference type="ARBA" id="ARBA00022989"/>
    </source>
</evidence>
<dbReference type="Proteomes" id="UP000598271">
    <property type="component" value="Unassembled WGS sequence"/>
</dbReference>
<dbReference type="PROSITE" id="PS50109">
    <property type="entry name" value="HIS_KIN"/>
    <property type="match status" value="1"/>
</dbReference>
<keyword evidence="6 11" id="KW-0812">Transmembrane</keyword>
<keyword evidence="5" id="KW-0808">Transferase</keyword>
<dbReference type="GO" id="GO:0000155">
    <property type="term" value="F:phosphorelay sensor kinase activity"/>
    <property type="evidence" value="ECO:0007669"/>
    <property type="project" value="InterPro"/>
</dbReference>
<evidence type="ECO:0000256" key="7">
    <source>
        <dbReference type="ARBA" id="ARBA00022777"/>
    </source>
</evidence>
<evidence type="ECO:0000256" key="1">
    <source>
        <dbReference type="ARBA" id="ARBA00000085"/>
    </source>
</evidence>
<evidence type="ECO:0000259" key="12">
    <source>
        <dbReference type="PROSITE" id="PS50109"/>
    </source>
</evidence>
<dbReference type="Pfam" id="PF00672">
    <property type="entry name" value="HAMP"/>
    <property type="match status" value="1"/>
</dbReference>
<keyword evidence="15" id="KW-1185">Reference proteome</keyword>
<evidence type="ECO:0000256" key="9">
    <source>
        <dbReference type="ARBA" id="ARBA00023012"/>
    </source>
</evidence>
<feature type="domain" description="HAMP" evidence="13">
    <location>
        <begin position="178"/>
        <end position="232"/>
    </location>
</feature>
<dbReference type="InterPro" id="IPR003660">
    <property type="entry name" value="HAMP_dom"/>
</dbReference>
<evidence type="ECO:0000256" key="4">
    <source>
        <dbReference type="ARBA" id="ARBA00022553"/>
    </source>
</evidence>
<evidence type="ECO:0000256" key="5">
    <source>
        <dbReference type="ARBA" id="ARBA00022679"/>
    </source>
</evidence>
<dbReference type="Gene3D" id="6.10.340.10">
    <property type="match status" value="1"/>
</dbReference>
<keyword evidence="9" id="KW-0902">Two-component regulatory system</keyword>
<evidence type="ECO:0000256" key="11">
    <source>
        <dbReference type="SAM" id="Phobius"/>
    </source>
</evidence>
<dbReference type="PROSITE" id="PS50885">
    <property type="entry name" value="HAMP"/>
    <property type="match status" value="1"/>
</dbReference>
<evidence type="ECO:0000256" key="10">
    <source>
        <dbReference type="ARBA" id="ARBA00023136"/>
    </source>
</evidence>
<dbReference type="InterPro" id="IPR005467">
    <property type="entry name" value="His_kinase_dom"/>
</dbReference>
<feature type="domain" description="Histidine kinase" evidence="12">
    <location>
        <begin position="240"/>
        <end position="457"/>
    </location>
</feature>
<dbReference type="GO" id="GO:0005886">
    <property type="term" value="C:plasma membrane"/>
    <property type="evidence" value="ECO:0007669"/>
    <property type="project" value="TreeGrafter"/>
</dbReference>
<dbReference type="InterPro" id="IPR004358">
    <property type="entry name" value="Sig_transdc_His_kin-like_C"/>
</dbReference>
<dbReference type="RefSeq" id="WP_189564081.1">
    <property type="nucleotide sequence ID" value="NZ_BMXF01000001.1"/>
</dbReference>
<dbReference type="EMBL" id="BMXF01000001">
    <property type="protein sequence ID" value="GHB65270.1"/>
    <property type="molecule type" value="Genomic_DNA"/>
</dbReference>
<dbReference type="PRINTS" id="PR00344">
    <property type="entry name" value="BCTRLSENSOR"/>
</dbReference>
<dbReference type="PANTHER" id="PTHR45436">
    <property type="entry name" value="SENSOR HISTIDINE KINASE YKOH"/>
    <property type="match status" value="1"/>
</dbReference>
<proteinExistence type="predicted"/>
<keyword evidence="8 11" id="KW-1133">Transmembrane helix</keyword>
<evidence type="ECO:0000256" key="6">
    <source>
        <dbReference type="ARBA" id="ARBA00022692"/>
    </source>
</evidence>
<gene>
    <name evidence="14" type="ORF">GCM10007390_19200</name>
</gene>
<evidence type="ECO:0000259" key="13">
    <source>
        <dbReference type="PROSITE" id="PS50885"/>
    </source>
</evidence>
<protein>
    <recommendedName>
        <fullName evidence="3">histidine kinase</fullName>
        <ecNumber evidence="3">2.7.13.3</ecNumber>
    </recommendedName>
</protein>
<dbReference type="SMART" id="SM00304">
    <property type="entry name" value="HAMP"/>
    <property type="match status" value="1"/>
</dbReference>
<evidence type="ECO:0000313" key="15">
    <source>
        <dbReference type="Proteomes" id="UP000598271"/>
    </source>
</evidence>
<comment type="subcellular location">
    <subcellularLocation>
        <location evidence="2">Membrane</location>
    </subcellularLocation>
</comment>
<dbReference type="InterPro" id="IPR003661">
    <property type="entry name" value="HisK_dim/P_dom"/>
</dbReference>
<dbReference type="InterPro" id="IPR050428">
    <property type="entry name" value="TCS_sensor_his_kinase"/>
</dbReference>
<dbReference type="SUPFAM" id="SSF158472">
    <property type="entry name" value="HAMP domain-like"/>
    <property type="match status" value="1"/>
</dbReference>
<dbReference type="Pfam" id="PF00512">
    <property type="entry name" value="HisKA"/>
    <property type="match status" value="1"/>
</dbReference>
<keyword evidence="4" id="KW-0597">Phosphoprotein</keyword>
<dbReference type="SUPFAM" id="SSF55874">
    <property type="entry name" value="ATPase domain of HSP90 chaperone/DNA topoisomerase II/histidine kinase"/>
    <property type="match status" value="1"/>
</dbReference>
<dbReference type="InterPro" id="IPR003594">
    <property type="entry name" value="HATPase_dom"/>
</dbReference>
<reference evidence="14 15" key="1">
    <citation type="journal article" date="2014" name="Int. J. Syst. Evol. Microbiol.">
        <title>Complete genome sequence of Corynebacterium casei LMG S-19264T (=DSM 44701T), isolated from a smear-ripened cheese.</title>
        <authorList>
            <consortium name="US DOE Joint Genome Institute (JGI-PGF)"/>
            <person name="Walter F."/>
            <person name="Albersmeier A."/>
            <person name="Kalinowski J."/>
            <person name="Ruckert C."/>
        </authorList>
    </citation>
    <scope>NUCLEOTIDE SEQUENCE [LARGE SCALE GENOMIC DNA]</scope>
    <source>
        <strain evidence="14 15">KCTC 12866</strain>
    </source>
</reference>
<comment type="caution">
    <text evidence="14">The sequence shown here is derived from an EMBL/GenBank/DDBJ whole genome shotgun (WGS) entry which is preliminary data.</text>
</comment>
<evidence type="ECO:0000256" key="2">
    <source>
        <dbReference type="ARBA" id="ARBA00004370"/>
    </source>
</evidence>
<dbReference type="PANTHER" id="PTHR45436:SF5">
    <property type="entry name" value="SENSOR HISTIDINE KINASE TRCS"/>
    <property type="match status" value="1"/>
</dbReference>
<sequence>MTIKRRLAIYVSAAFLILFGVAIALVYLSFSSFRREEFSDRLEEKALTTVELLLKVREIDKQMLKIIDQNSINKLYNEKTLVFDENYRLIYSSIDDASIRWNHQDLVDLKKNKRFFRIVDEKDVLGIFYDFEAADYYVLIAAEDRYGNTKLRFLFYSLLTTFLVGIAIVWIATYFIIRRLTKPLDDFQARITQISANELSTQIPIDSSRNDEISLLARAFNQMLIRIEKAFSAQRAFTANASHELRTPISRITFQLDNLLESEGLSLATRQYLRSISGNVSQLSELIDSLLLLAKNSPVESNAQFKTERIDELIFVAYEQVRRSFPDFKMNFEIVENEELADGLEILAAKPVLEIAIANLLRNAYQYSPDNCATVLLEQTSADHLTLTVSNSGELLGEAETGTLFQPFTRGANARKTNGSGLGLSIVKRILDYHEATIRYMNESGEHRFIVTFKTLSKI</sequence>
<dbReference type="Gene3D" id="3.30.565.10">
    <property type="entry name" value="Histidine kinase-like ATPase, C-terminal domain"/>
    <property type="match status" value="1"/>
</dbReference>
<feature type="transmembrane region" description="Helical" evidence="11">
    <location>
        <begin position="7"/>
        <end position="30"/>
    </location>
</feature>
<dbReference type="AlphaFoldDB" id="A0A8J3D7T4"/>
<name>A0A8J3D7T4_9BACT</name>
<keyword evidence="10 11" id="KW-0472">Membrane</keyword>
<dbReference type="InterPro" id="IPR036097">
    <property type="entry name" value="HisK_dim/P_sf"/>
</dbReference>
<accession>A0A8J3D7T4</accession>
<dbReference type="SUPFAM" id="SSF47384">
    <property type="entry name" value="Homodimeric domain of signal transducing histidine kinase"/>
    <property type="match status" value="1"/>
</dbReference>
<dbReference type="SMART" id="SM00388">
    <property type="entry name" value="HisKA"/>
    <property type="match status" value="1"/>
</dbReference>
<dbReference type="Pfam" id="PF02518">
    <property type="entry name" value="HATPase_c"/>
    <property type="match status" value="1"/>
</dbReference>
<dbReference type="SMART" id="SM00387">
    <property type="entry name" value="HATPase_c"/>
    <property type="match status" value="1"/>
</dbReference>
<dbReference type="EC" id="2.7.13.3" evidence="3"/>
<dbReference type="Gene3D" id="1.10.287.130">
    <property type="match status" value="1"/>
</dbReference>
<dbReference type="InterPro" id="IPR036890">
    <property type="entry name" value="HATPase_C_sf"/>
</dbReference>
<comment type="catalytic activity">
    <reaction evidence="1">
        <text>ATP + protein L-histidine = ADP + protein N-phospho-L-histidine.</text>
        <dbReference type="EC" id="2.7.13.3"/>
    </reaction>
</comment>
<keyword evidence="7 14" id="KW-0418">Kinase</keyword>
<evidence type="ECO:0000313" key="14">
    <source>
        <dbReference type="EMBL" id="GHB65270.1"/>
    </source>
</evidence>
<dbReference type="CDD" id="cd00082">
    <property type="entry name" value="HisKA"/>
    <property type="match status" value="1"/>
</dbReference>
<dbReference type="CDD" id="cd06225">
    <property type="entry name" value="HAMP"/>
    <property type="match status" value="1"/>
</dbReference>
<organism evidence="14 15">
    <name type="scientific">Persicitalea jodogahamensis</name>
    <dbReference type="NCBI Taxonomy" id="402147"/>
    <lineage>
        <taxon>Bacteria</taxon>
        <taxon>Pseudomonadati</taxon>
        <taxon>Bacteroidota</taxon>
        <taxon>Cytophagia</taxon>
        <taxon>Cytophagales</taxon>
        <taxon>Spirosomataceae</taxon>
        <taxon>Persicitalea</taxon>
    </lineage>
</organism>
<feature type="transmembrane region" description="Helical" evidence="11">
    <location>
        <begin position="153"/>
        <end position="177"/>
    </location>
</feature>
<evidence type="ECO:0000256" key="3">
    <source>
        <dbReference type="ARBA" id="ARBA00012438"/>
    </source>
</evidence>